<sequence length="316" mass="32343">MRAVVCERFGGPEVLRLRSVPSPVAGAGQVLVDVRAAGVNFADTSRVAGTYGPTPSLPFVPGTEVVGLLADGRRVLATTFGGGGFAEKAVVAADDAVPVPAGVGDTEALALLVQGLTAWHVLRSSARIRPGESVVVNAAAGGVGSLAVQLARHFRAGRVIATASTEEKRALAVSLGADVAIDGEATDYTKRVVEANGGVPVDVVLDSIGGRVFTAGLEALAPFGRLVTFGNASREGVPPVDPDLLSDRNASVTGFWLRPALTVPGTYAEPLGEMFALVAAGALKPLVSASYPLEDASRAFTDLLARRTTGKITLRP</sequence>
<dbReference type="CDD" id="cd08241">
    <property type="entry name" value="QOR1"/>
    <property type="match status" value="1"/>
</dbReference>
<dbReference type="RefSeq" id="WP_203712132.1">
    <property type="nucleotide sequence ID" value="NZ_BONE01000012.1"/>
</dbReference>
<dbReference type="SUPFAM" id="SSF50129">
    <property type="entry name" value="GroES-like"/>
    <property type="match status" value="1"/>
</dbReference>
<dbReference type="InterPro" id="IPR013154">
    <property type="entry name" value="ADH-like_N"/>
</dbReference>
<dbReference type="PANTHER" id="PTHR43677:SF4">
    <property type="entry name" value="QUINONE OXIDOREDUCTASE-LIKE PROTEIN 2"/>
    <property type="match status" value="1"/>
</dbReference>
<proteinExistence type="predicted"/>
<dbReference type="EMBL" id="BONE01000012">
    <property type="protein sequence ID" value="GIF72585.1"/>
    <property type="molecule type" value="Genomic_DNA"/>
</dbReference>
<reference evidence="2 3" key="1">
    <citation type="submission" date="2021-01" db="EMBL/GenBank/DDBJ databases">
        <title>Whole genome shotgun sequence of Asanoa siamensis NBRC 107932.</title>
        <authorList>
            <person name="Komaki H."/>
            <person name="Tamura T."/>
        </authorList>
    </citation>
    <scope>NUCLEOTIDE SEQUENCE [LARGE SCALE GENOMIC DNA]</scope>
    <source>
        <strain evidence="2 3">NBRC 107932</strain>
    </source>
</reference>
<dbReference type="InterPro" id="IPR051397">
    <property type="entry name" value="Zn-ADH-like_protein"/>
</dbReference>
<evidence type="ECO:0000259" key="1">
    <source>
        <dbReference type="SMART" id="SM00829"/>
    </source>
</evidence>
<accession>A0ABQ4CMT9</accession>
<dbReference type="InterPro" id="IPR011032">
    <property type="entry name" value="GroES-like_sf"/>
</dbReference>
<dbReference type="Gene3D" id="3.40.50.720">
    <property type="entry name" value="NAD(P)-binding Rossmann-like Domain"/>
    <property type="match status" value="1"/>
</dbReference>
<gene>
    <name evidence="2" type="primary">qor_3</name>
    <name evidence="2" type="ORF">Asi02nite_21030</name>
</gene>
<dbReference type="Proteomes" id="UP000604117">
    <property type="component" value="Unassembled WGS sequence"/>
</dbReference>
<dbReference type="SUPFAM" id="SSF51735">
    <property type="entry name" value="NAD(P)-binding Rossmann-fold domains"/>
    <property type="match status" value="1"/>
</dbReference>
<dbReference type="Pfam" id="PF08240">
    <property type="entry name" value="ADH_N"/>
    <property type="match status" value="1"/>
</dbReference>
<name>A0ABQ4CMT9_9ACTN</name>
<evidence type="ECO:0000313" key="3">
    <source>
        <dbReference type="Proteomes" id="UP000604117"/>
    </source>
</evidence>
<dbReference type="InterPro" id="IPR013149">
    <property type="entry name" value="ADH-like_C"/>
</dbReference>
<comment type="caution">
    <text evidence="2">The sequence shown here is derived from an EMBL/GenBank/DDBJ whole genome shotgun (WGS) entry which is preliminary data.</text>
</comment>
<dbReference type="SMART" id="SM00829">
    <property type="entry name" value="PKS_ER"/>
    <property type="match status" value="1"/>
</dbReference>
<dbReference type="PANTHER" id="PTHR43677">
    <property type="entry name" value="SHORT-CHAIN DEHYDROGENASE/REDUCTASE"/>
    <property type="match status" value="1"/>
</dbReference>
<feature type="domain" description="Enoyl reductase (ER)" evidence="1">
    <location>
        <begin position="10"/>
        <end position="314"/>
    </location>
</feature>
<evidence type="ECO:0000313" key="2">
    <source>
        <dbReference type="EMBL" id="GIF72585.1"/>
    </source>
</evidence>
<protein>
    <submittedName>
        <fullName evidence="2">NADPH:quinone reductase</fullName>
    </submittedName>
</protein>
<dbReference type="InterPro" id="IPR036291">
    <property type="entry name" value="NAD(P)-bd_dom_sf"/>
</dbReference>
<dbReference type="Pfam" id="PF00107">
    <property type="entry name" value="ADH_zinc_N"/>
    <property type="match status" value="1"/>
</dbReference>
<keyword evidence="3" id="KW-1185">Reference proteome</keyword>
<dbReference type="Gene3D" id="3.90.180.10">
    <property type="entry name" value="Medium-chain alcohol dehydrogenases, catalytic domain"/>
    <property type="match status" value="1"/>
</dbReference>
<dbReference type="InterPro" id="IPR020843">
    <property type="entry name" value="ER"/>
</dbReference>
<organism evidence="2 3">
    <name type="scientific">Asanoa siamensis</name>
    <dbReference type="NCBI Taxonomy" id="926357"/>
    <lineage>
        <taxon>Bacteria</taxon>
        <taxon>Bacillati</taxon>
        <taxon>Actinomycetota</taxon>
        <taxon>Actinomycetes</taxon>
        <taxon>Micromonosporales</taxon>
        <taxon>Micromonosporaceae</taxon>
        <taxon>Asanoa</taxon>
    </lineage>
</organism>